<accession>A0A3N1NJP2</accession>
<dbReference type="Proteomes" id="UP000273643">
    <property type="component" value="Unassembled WGS sequence"/>
</dbReference>
<proteinExistence type="predicted"/>
<dbReference type="OrthoDB" id="5562276at2"/>
<reference evidence="2 3" key="1">
    <citation type="submission" date="2018-11" db="EMBL/GenBank/DDBJ databases">
        <title>Genomic Encyclopedia of Type Strains, Phase IV (KMG-IV): sequencing the most valuable type-strain genomes for metagenomic binning, comparative biology and taxonomic classification.</title>
        <authorList>
            <person name="Goeker M."/>
        </authorList>
    </citation>
    <scope>NUCLEOTIDE SEQUENCE [LARGE SCALE GENOMIC DNA]</scope>
    <source>
        <strain evidence="2 3">DSM 16974</strain>
    </source>
</reference>
<evidence type="ECO:0000313" key="3">
    <source>
        <dbReference type="Proteomes" id="UP000273643"/>
    </source>
</evidence>
<keyword evidence="3" id="KW-1185">Reference proteome</keyword>
<evidence type="ECO:0000313" key="2">
    <source>
        <dbReference type="EMBL" id="ROQ20034.1"/>
    </source>
</evidence>
<dbReference type="Pfam" id="PF14261">
    <property type="entry name" value="DUF4351"/>
    <property type="match status" value="1"/>
</dbReference>
<feature type="domain" description="DUF4351" evidence="1">
    <location>
        <begin position="251"/>
        <end position="304"/>
    </location>
</feature>
<dbReference type="InterPro" id="IPR025587">
    <property type="entry name" value="DUF4351"/>
</dbReference>
<gene>
    <name evidence="2" type="ORF">EDC38_0627</name>
</gene>
<evidence type="ECO:0000259" key="1">
    <source>
        <dbReference type="Pfam" id="PF14261"/>
    </source>
</evidence>
<dbReference type="PANTHER" id="PTHR35586">
    <property type="entry name" value="SLL1691 PROTEIN"/>
    <property type="match status" value="1"/>
</dbReference>
<name>A0A3N1NJP2_9GAMM</name>
<protein>
    <submittedName>
        <fullName evidence="2">Uncharacterized protein DUF4351</fullName>
    </submittedName>
</protein>
<sequence>MPASHDQNFKNLILDYPRQALELFAPEEHAALGPGVKVVPIRQEQLKERLGDRFRELDVPLLVEWPDGRQEALLFVLEEESSPGRFSIGRLAHYCLDLAELYDTDRVVPVVIFLNKAGRIPERLRLGSDQHTYLSFRYVKCELSALPYELWQDSDNIVARLNLPNMRWPKASKVEIYAKAIQGLLSLEPDWNRRRKYVDFVDIYTDLTDNERQHYEQEYQRENDEMAGFAERFTNIGLERGLEKGREEGREEGRRQEAVTMLTRFLTKRFGPLDDVTQERVNNASIEQLEAWSDRVLDAETLAEVFE</sequence>
<dbReference type="PANTHER" id="PTHR35586:SF1">
    <property type="entry name" value="SLL1691 PROTEIN"/>
    <property type="match status" value="1"/>
</dbReference>
<comment type="caution">
    <text evidence="2">The sequence shown here is derived from an EMBL/GenBank/DDBJ whole genome shotgun (WGS) entry which is preliminary data.</text>
</comment>
<dbReference type="EMBL" id="RJUK01000001">
    <property type="protein sequence ID" value="ROQ20034.1"/>
    <property type="molecule type" value="Genomic_DNA"/>
</dbReference>
<organism evidence="2 3">
    <name type="scientific">Marinimicrobium koreense</name>
    <dbReference type="NCBI Taxonomy" id="306545"/>
    <lineage>
        <taxon>Bacteria</taxon>
        <taxon>Pseudomonadati</taxon>
        <taxon>Pseudomonadota</taxon>
        <taxon>Gammaproteobacteria</taxon>
        <taxon>Cellvibrionales</taxon>
        <taxon>Cellvibrionaceae</taxon>
        <taxon>Marinimicrobium</taxon>
    </lineage>
</organism>
<dbReference type="RefSeq" id="WP_123637282.1">
    <property type="nucleotide sequence ID" value="NZ_RJUK01000001.1"/>
</dbReference>
<dbReference type="AlphaFoldDB" id="A0A3N1NJP2"/>